<sequence>MSTLMAINTGYIGQRYQRYSRLGISTSYVW</sequence>
<protein>
    <submittedName>
        <fullName evidence="1">Uncharacterized protein</fullName>
    </submittedName>
</protein>
<dbReference type="EMBL" id="BK015439">
    <property type="protein sequence ID" value="DAE06554.1"/>
    <property type="molecule type" value="Genomic_DNA"/>
</dbReference>
<organism evidence="1">
    <name type="scientific">Myoviridae sp. ct0jJ30</name>
    <dbReference type="NCBI Taxonomy" id="2825014"/>
    <lineage>
        <taxon>Viruses</taxon>
        <taxon>Duplodnaviria</taxon>
        <taxon>Heunggongvirae</taxon>
        <taxon>Uroviricota</taxon>
        <taxon>Caudoviricetes</taxon>
    </lineage>
</organism>
<reference evidence="1" key="1">
    <citation type="journal article" date="2021" name="Proc. Natl. Acad. Sci. U.S.A.">
        <title>A Catalog of Tens of Thousands of Viruses from Human Metagenomes Reveals Hidden Associations with Chronic Diseases.</title>
        <authorList>
            <person name="Tisza M.J."/>
            <person name="Buck C.B."/>
        </authorList>
    </citation>
    <scope>NUCLEOTIDE SEQUENCE</scope>
    <source>
        <strain evidence="1">Ct0jJ30</strain>
    </source>
</reference>
<evidence type="ECO:0000313" key="1">
    <source>
        <dbReference type="EMBL" id="DAE06554.1"/>
    </source>
</evidence>
<proteinExistence type="predicted"/>
<name>A0A8S5PI11_9CAUD</name>
<accession>A0A8S5PI11</accession>